<evidence type="ECO:0000313" key="2">
    <source>
        <dbReference type="Proteomes" id="UP000236726"/>
    </source>
</evidence>
<name>A0A1H5VS29_9FIRM</name>
<dbReference type="AlphaFoldDB" id="A0A1H5VS29"/>
<accession>A0A1H5VS29</accession>
<dbReference type="EMBL" id="FNUL01000012">
    <property type="protein sequence ID" value="SEF89778.1"/>
    <property type="molecule type" value="Genomic_DNA"/>
</dbReference>
<organism evidence="1 2">
    <name type="scientific">Lachnospira multipara</name>
    <dbReference type="NCBI Taxonomy" id="28051"/>
    <lineage>
        <taxon>Bacteria</taxon>
        <taxon>Bacillati</taxon>
        <taxon>Bacillota</taxon>
        <taxon>Clostridia</taxon>
        <taxon>Lachnospirales</taxon>
        <taxon>Lachnospiraceae</taxon>
        <taxon>Lachnospira</taxon>
    </lineage>
</organism>
<gene>
    <name evidence="1" type="ORF">SAMN05216537_11246</name>
</gene>
<reference evidence="1 2" key="1">
    <citation type="submission" date="2016-10" db="EMBL/GenBank/DDBJ databases">
        <authorList>
            <person name="de Groot N.N."/>
        </authorList>
    </citation>
    <scope>NUCLEOTIDE SEQUENCE [LARGE SCALE GENOMIC DNA]</scope>
    <source>
        <strain evidence="1 2">D15d</strain>
    </source>
</reference>
<dbReference type="RefSeq" id="WP_103953105.1">
    <property type="nucleotide sequence ID" value="NZ_FNUL01000012.1"/>
</dbReference>
<protein>
    <submittedName>
        <fullName evidence="1">Uncharacterized protein</fullName>
    </submittedName>
</protein>
<dbReference type="Proteomes" id="UP000236726">
    <property type="component" value="Unassembled WGS sequence"/>
</dbReference>
<keyword evidence="2" id="KW-1185">Reference proteome</keyword>
<proteinExistence type="predicted"/>
<sequence length="104" mass="12045">MLIKDDDKKINNILTRNGFVKESKSVDGRLDDVYEKCIKLLDEECSYYAYVAVNISTNDVHIYVEYDCGGEVASYDATLHESNFEENEEEFINELDRLATDYLL</sequence>
<evidence type="ECO:0000313" key="1">
    <source>
        <dbReference type="EMBL" id="SEF89778.1"/>
    </source>
</evidence>